<dbReference type="Proteomes" id="UP000283095">
    <property type="component" value="Chromosome"/>
</dbReference>
<accession>A0A3Q9RP87</accession>
<evidence type="ECO:0000313" key="1">
    <source>
        <dbReference type="EMBL" id="AZV43602.1"/>
    </source>
</evidence>
<name>A0A3Q9RP87_9BACI</name>
<dbReference type="SUPFAM" id="SSF56091">
    <property type="entry name" value="DNA ligase/mRNA capping enzyme, catalytic domain"/>
    <property type="match status" value="1"/>
</dbReference>
<sequence length="99" mass="12357">MNEIEELIQRRRRQVLVNSYLYYQMNMNLIDDHTYDKWSKELSELQQKYPQESKNVKFYYEEFEDFDGSTGYHLPKDEWLHDLCFRLLTEHKRRKEDGI</sequence>
<reference evidence="1 2" key="1">
    <citation type="submission" date="2018-01" db="EMBL/GenBank/DDBJ databases">
        <title>Bacillus asahii Genome sequencing and assembly.</title>
        <authorList>
            <person name="Jiang H."/>
            <person name="Feng Y."/>
            <person name="Zhao F."/>
            <person name="Lin X."/>
        </authorList>
    </citation>
    <scope>NUCLEOTIDE SEQUENCE [LARGE SCALE GENOMIC DNA]</scope>
    <source>
        <strain evidence="1 2">OM18</strain>
    </source>
</reference>
<proteinExistence type="predicted"/>
<protein>
    <submittedName>
        <fullName evidence="1">Uncharacterized protein</fullName>
    </submittedName>
</protein>
<evidence type="ECO:0000313" key="2">
    <source>
        <dbReference type="Proteomes" id="UP000283095"/>
    </source>
</evidence>
<dbReference type="Pfam" id="PF22745">
    <property type="entry name" value="Nlig-Ia"/>
    <property type="match status" value="1"/>
</dbReference>
<organism evidence="1 2">
    <name type="scientific">Peribacillus asahii</name>
    <dbReference type="NCBI Taxonomy" id="228899"/>
    <lineage>
        <taxon>Bacteria</taxon>
        <taxon>Bacillati</taxon>
        <taxon>Bacillota</taxon>
        <taxon>Bacilli</taxon>
        <taxon>Bacillales</taxon>
        <taxon>Bacillaceae</taxon>
        <taxon>Peribacillus</taxon>
    </lineage>
</organism>
<dbReference type="KEGG" id="pasa:BAOM_2993"/>
<dbReference type="Gene3D" id="1.10.287.610">
    <property type="entry name" value="Helix hairpin bin"/>
    <property type="match status" value="1"/>
</dbReference>
<dbReference type="EMBL" id="CP026095">
    <property type="protein sequence ID" value="AZV43602.1"/>
    <property type="molecule type" value="Genomic_DNA"/>
</dbReference>
<gene>
    <name evidence="1" type="ORF">BAOM_2993</name>
</gene>
<dbReference type="RefSeq" id="WP_257467324.1">
    <property type="nucleotide sequence ID" value="NZ_CP026095.1"/>
</dbReference>
<dbReference type="AlphaFoldDB" id="A0A3Q9RP87"/>